<dbReference type="AlphaFoldDB" id="A0A7W7HEZ1"/>
<sequence>MIPFSDPDTQFRLVRDHLDERIRAAEDHRLVRKAATVRARRTGRWPRWRRDDRRPLAS</sequence>
<reference evidence="1 2" key="1">
    <citation type="submission" date="2020-08" db="EMBL/GenBank/DDBJ databases">
        <title>Sequencing the genomes of 1000 actinobacteria strains.</title>
        <authorList>
            <person name="Klenk H.-P."/>
        </authorList>
    </citation>
    <scope>NUCLEOTIDE SEQUENCE [LARGE SCALE GENOMIC DNA]</scope>
    <source>
        <strain evidence="1 2">DSM 43150</strain>
    </source>
</reference>
<name>A0A7W7HEZ1_9ACTN</name>
<dbReference type="EMBL" id="JACHNC010000001">
    <property type="protein sequence ID" value="MBB4749323.1"/>
    <property type="molecule type" value="Genomic_DNA"/>
</dbReference>
<comment type="caution">
    <text evidence="1">The sequence shown here is derived from an EMBL/GenBank/DDBJ whole genome shotgun (WGS) entry which is preliminary data.</text>
</comment>
<protein>
    <submittedName>
        <fullName evidence="1">Uncharacterized protein</fullName>
    </submittedName>
</protein>
<dbReference type="Proteomes" id="UP000590511">
    <property type="component" value="Unassembled WGS sequence"/>
</dbReference>
<evidence type="ECO:0000313" key="1">
    <source>
        <dbReference type="EMBL" id="MBB4749323.1"/>
    </source>
</evidence>
<proteinExistence type="predicted"/>
<accession>A0A7W7HEZ1</accession>
<evidence type="ECO:0000313" key="2">
    <source>
        <dbReference type="Proteomes" id="UP000590511"/>
    </source>
</evidence>
<gene>
    <name evidence="1" type="ORF">BJ964_003484</name>
</gene>
<organism evidence="1 2">
    <name type="scientific">Actinoplanes lobatus</name>
    <dbReference type="NCBI Taxonomy" id="113568"/>
    <lineage>
        <taxon>Bacteria</taxon>
        <taxon>Bacillati</taxon>
        <taxon>Actinomycetota</taxon>
        <taxon>Actinomycetes</taxon>
        <taxon>Micromonosporales</taxon>
        <taxon>Micromonosporaceae</taxon>
        <taxon>Actinoplanes</taxon>
    </lineage>
</organism>